<keyword evidence="2" id="KW-1185">Reference proteome</keyword>
<protein>
    <submittedName>
        <fullName evidence="1">Uncharacterized protein</fullName>
    </submittedName>
</protein>
<proteinExistence type="predicted"/>
<evidence type="ECO:0000313" key="2">
    <source>
        <dbReference type="Proteomes" id="UP000696485"/>
    </source>
</evidence>
<sequence>MIRNTSPEKPQSHPRHAASAPLAFCSSSILAATPSDPPQPRPVAPAFQLTSSLQILCSMPQTFPQLFHLRQTQQAALALTRA</sequence>
<comment type="caution">
    <text evidence="1">The sequence shown here is derived from an EMBL/GenBank/DDBJ whole genome shotgun (WGS) entry which is preliminary data.</text>
</comment>
<accession>A0A9P5SBX1</accession>
<evidence type="ECO:0000313" key="1">
    <source>
        <dbReference type="EMBL" id="KAF9316335.1"/>
    </source>
</evidence>
<name>A0A9P5SBX1_9FUNG</name>
<reference evidence="1" key="1">
    <citation type="journal article" date="2020" name="Fungal Divers.">
        <title>Resolving the Mortierellaceae phylogeny through synthesis of multi-gene phylogenetics and phylogenomics.</title>
        <authorList>
            <person name="Vandepol N."/>
            <person name="Liber J."/>
            <person name="Desiro A."/>
            <person name="Na H."/>
            <person name="Kennedy M."/>
            <person name="Barry K."/>
            <person name="Grigoriev I.V."/>
            <person name="Miller A.N."/>
            <person name="O'Donnell K."/>
            <person name="Stajich J.E."/>
            <person name="Bonito G."/>
        </authorList>
    </citation>
    <scope>NUCLEOTIDE SEQUENCE</scope>
    <source>
        <strain evidence="1">NVP1</strain>
    </source>
</reference>
<dbReference type="EMBL" id="JAAAUY010002008">
    <property type="protein sequence ID" value="KAF9316335.1"/>
    <property type="molecule type" value="Genomic_DNA"/>
</dbReference>
<organism evidence="1 2">
    <name type="scientific">Podila minutissima</name>
    <dbReference type="NCBI Taxonomy" id="64525"/>
    <lineage>
        <taxon>Eukaryota</taxon>
        <taxon>Fungi</taxon>
        <taxon>Fungi incertae sedis</taxon>
        <taxon>Mucoromycota</taxon>
        <taxon>Mortierellomycotina</taxon>
        <taxon>Mortierellomycetes</taxon>
        <taxon>Mortierellales</taxon>
        <taxon>Mortierellaceae</taxon>
        <taxon>Podila</taxon>
    </lineage>
</organism>
<dbReference type="AlphaFoldDB" id="A0A9P5SBX1"/>
<gene>
    <name evidence="1" type="ORF">BG006_003608</name>
</gene>
<feature type="non-terminal residue" evidence="1">
    <location>
        <position position="82"/>
    </location>
</feature>
<dbReference type="Proteomes" id="UP000696485">
    <property type="component" value="Unassembled WGS sequence"/>
</dbReference>